<dbReference type="HOGENOM" id="CLU_1172378_0_0_1"/>
<name>D8TCF4_SELML</name>
<dbReference type="eggNOG" id="ENOG502T2NF">
    <property type="taxonomic scope" value="Eukaryota"/>
</dbReference>
<evidence type="ECO:0000313" key="2">
    <source>
        <dbReference type="EMBL" id="EFJ05681.1"/>
    </source>
</evidence>
<sequence>MGGGIKPLLLPLLLLLLLLLICLIATPADATCAQMEKYYLLSHACDFYFEGYYNFPPSLELAENTTYPLTVLARDGTPISGIKTIHQCKIFTPNPLSYTGQEHECPVNFTIDSKNQIQTDRFSQHGALLGTLQASVIMIYLSNIALEDGTLLTPGDGNTKFLESRRCVAFIRLPDLDGTIRAMRAVSSEFEVFGTKVAEEFLKTMKEVEAALKKALGHDMDPLGAAGSGIPFGMFFP</sequence>
<evidence type="ECO:0000256" key="1">
    <source>
        <dbReference type="SAM" id="SignalP"/>
    </source>
</evidence>
<protein>
    <submittedName>
        <fullName evidence="2">Uncharacterized protein</fullName>
    </submittedName>
</protein>
<keyword evidence="1" id="KW-0732">Signal</keyword>
<dbReference type="KEGG" id="smo:SELMODRAFT_431385"/>
<gene>
    <name evidence="2" type="ORF">SELMODRAFT_431385</name>
</gene>
<dbReference type="STRING" id="88036.D8TCF4"/>
<dbReference type="Gramene" id="EFJ05681">
    <property type="protein sequence ID" value="EFJ05681"/>
    <property type="gene ID" value="SELMODRAFT_431385"/>
</dbReference>
<proteinExistence type="predicted"/>
<organism evidence="3">
    <name type="scientific">Selaginella moellendorffii</name>
    <name type="common">Spikemoss</name>
    <dbReference type="NCBI Taxonomy" id="88036"/>
    <lineage>
        <taxon>Eukaryota</taxon>
        <taxon>Viridiplantae</taxon>
        <taxon>Streptophyta</taxon>
        <taxon>Embryophyta</taxon>
        <taxon>Tracheophyta</taxon>
        <taxon>Lycopodiopsida</taxon>
        <taxon>Selaginellales</taxon>
        <taxon>Selaginellaceae</taxon>
        <taxon>Selaginella</taxon>
    </lineage>
</organism>
<dbReference type="AlphaFoldDB" id="D8TCF4"/>
<dbReference type="Proteomes" id="UP000001514">
    <property type="component" value="Unassembled WGS sequence"/>
</dbReference>
<feature type="signal peptide" evidence="1">
    <location>
        <begin position="1"/>
        <end position="30"/>
    </location>
</feature>
<evidence type="ECO:0000313" key="3">
    <source>
        <dbReference type="Proteomes" id="UP000001514"/>
    </source>
</evidence>
<accession>D8TCF4</accession>
<reference evidence="2 3" key="1">
    <citation type="journal article" date="2011" name="Science">
        <title>The Selaginella genome identifies genetic changes associated with the evolution of vascular plants.</title>
        <authorList>
            <person name="Banks J.A."/>
            <person name="Nishiyama T."/>
            <person name="Hasebe M."/>
            <person name="Bowman J.L."/>
            <person name="Gribskov M."/>
            <person name="dePamphilis C."/>
            <person name="Albert V.A."/>
            <person name="Aono N."/>
            <person name="Aoyama T."/>
            <person name="Ambrose B.A."/>
            <person name="Ashton N.W."/>
            <person name="Axtell M.J."/>
            <person name="Barker E."/>
            <person name="Barker M.S."/>
            <person name="Bennetzen J.L."/>
            <person name="Bonawitz N.D."/>
            <person name="Chapple C."/>
            <person name="Cheng C."/>
            <person name="Correa L.G."/>
            <person name="Dacre M."/>
            <person name="DeBarry J."/>
            <person name="Dreyer I."/>
            <person name="Elias M."/>
            <person name="Engstrom E.M."/>
            <person name="Estelle M."/>
            <person name="Feng L."/>
            <person name="Finet C."/>
            <person name="Floyd S.K."/>
            <person name="Frommer W.B."/>
            <person name="Fujita T."/>
            <person name="Gramzow L."/>
            <person name="Gutensohn M."/>
            <person name="Harholt J."/>
            <person name="Hattori M."/>
            <person name="Heyl A."/>
            <person name="Hirai T."/>
            <person name="Hiwatashi Y."/>
            <person name="Ishikawa M."/>
            <person name="Iwata M."/>
            <person name="Karol K.G."/>
            <person name="Koehler B."/>
            <person name="Kolukisaoglu U."/>
            <person name="Kubo M."/>
            <person name="Kurata T."/>
            <person name="Lalonde S."/>
            <person name="Li K."/>
            <person name="Li Y."/>
            <person name="Litt A."/>
            <person name="Lyons E."/>
            <person name="Manning G."/>
            <person name="Maruyama T."/>
            <person name="Michael T.P."/>
            <person name="Mikami K."/>
            <person name="Miyazaki S."/>
            <person name="Morinaga S."/>
            <person name="Murata T."/>
            <person name="Mueller-Roeber B."/>
            <person name="Nelson D.R."/>
            <person name="Obara M."/>
            <person name="Oguri Y."/>
            <person name="Olmstead R.G."/>
            <person name="Onodera N."/>
            <person name="Petersen B.L."/>
            <person name="Pils B."/>
            <person name="Prigge M."/>
            <person name="Rensing S.A."/>
            <person name="Riano-Pachon D.M."/>
            <person name="Roberts A.W."/>
            <person name="Sato Y."/>
            <person name="Scheller H.V."/>
            <person name="Schulz B."/>
            <person name="Schulz C."/>
            <person name="Shakirov E.V."/>
            <person name="Shibagaki N."/>
            <person name="Shinohara N."/>
            <person name="Shippen D.E."/>
            <person name="Soerensen I."/>
            <person name="Sotooka R."/>
            <person name="Sugimoto N."/>
            <person name="Sugita M."/>
            <person name="Sumikawa N."/>
            <person name="Tanurdzic M."/>
            <person name="Theissen G."/>
            <person name="Ulvskov P."/>
            <person name="Wakazuki S."/>
            <person name="Weng J.K."/>
            <person name="Willats W.W."/>
            <person name="Wipf D."/>
            <person name="Wolf P.G."/>
            <person name="Yang L."/>
            <person name="Zimmer A.D."/>
            <person name="Zhu Q."/>
            <person name="Mitros T."/>
            <person name="Hellsten U."/>
            <person name="Loque D."/>
            <person name="Otillar R."/>
            <person name="Salamov A."/>
            <person name="Schmutz J."/>
            <person name="Shapiro H."/>
            <person name="Lindquist E."/>
            <person name="Lucas S."/>
            <person name="Rokhsar D."/>
            <person name="Grigoriev I.V."/>
        </authorList>
    </citation>
    <scope>NUCLEOTIDE SEQUENCE [LARGE SCALE GENOMIC DNA]</scope>
</reference>
<keyword evidence="3" id="KW-1185">Reference proteome</keyword>
<dbReference type="InParanoid" id="D8TCF4"/>
<feature type="chain" id="PRO_5003123487" evidence="1">
    <location>
        <begin position="31"/>
        <end position="237"/>
    </location>
</feature>
<dbReference type="EMBL" id="GL377716">
    <property type="protein sequence ID" value="EFJ05681.1"/>
    <property type="molecule type" value="Genomic_DNA"/>
</dbReference>